<keyword evidence="4" id="KW-1185">Reference proteome</keyword>
<feature type="non-terminal residue" evidence="3">
    <location>
        <position position="396"/>
    </location>
</feature>
<feature type="region of interest" description="Disordered" evidence="1">
    <location>
        <begin position="243"/>
        <end position="262"/>
    </location>
</feature>
<dbReference type="PANTHER" id="PTHR12835:SF5">
    <property type="entry name" value="BIOTIN--PROTEIN LIGASE"/>
    <property type="match status" value="1"/>
</dbReference>
<dbReference type="SUPFAM" id="SSF52317">
    <property type="entry name" value="Class I glutamine amidotransferase-like"/>
    <property type="match status" value="1"/>
</dbReference>
<gene>
    <name evidence="3" type="ORF">TSOC_013795</name>
</gene>
<dbReference type="PANTHER" id="PTHR12835">
    <property type="entry name" value="BIOTIN PROTEIN LIGASE"/>
    <property type="match status" value="1"/>
</dbReference>
<feature type="compositionally biased region" description="Gly residues" evidence="1">
    <location>
        <begin position="363"/>
        <end position="375"/>
    </location>
</feature>
<accession>A0A2J7ZJE3</accession>
<feature type="compositionally biased region" description="Gly residues" evidence="1">
    <location>
        <begin position="205"/>
        <end position="216"/>
    </location>
</feature>
<organism evidence="3 4">
    <name type="scientific">Tetrabaena socialis</name>
    <dbReference type="NCBI Taxonomy" id="47790"/>
    <lineage>
        <taxon>Eukaryota</taxon>
        <taxon>Viridiplantae</taxon>
        <taxon>Chlorophyta</taxon>
        <taxon>core chlorophytes</taxon>
        <taxon>Chlorophyceae</taxon>
        <taxon>CS clade</taxon>
        <taxon>Chlamydomonadales</taxon>
        <taxon>Tetrabaenaceae</taxon>
        <taxon>Tetrabaena</taxon>
    </lineage>
</organism>
<reference evidence="3 4" key="1">
    <citation type="journal article" date="2017" name="Mol. Biol. Evol.">
        <title>The 4-celled Tetrabaena socialis nuclear genome reveals the essential components for genetic control of cell number at the origin of multicellularity in the volvocine lineage.</title>
        <authorList>
            <person name="Featherston J."/>
            <person name="Arakaki Y."/>
            <person name="Hanschen E.R."/>
            <person name="Ferris P.J."/>
            <person name="Michod R.E."/>
            <person name="Olson B.J.S.C."/>
            <person name="Nozaki H."/>
            <person name="Durand P.M."/>
        </authorList>
    </citation>
    <scope>NUCLEOTIDE SEQUENCE [LARGE SCALE GENOMIC DNA]</scope>
    <source>
        <strain evidence="3 4">NIES-571</strain>
    </source>
</reference>
<dbReference type="InterPro" id="IPR019197">
    <property type="entry name" value="Biotin-prot_ligase_N"/>
</dbReference>
<evidence type="ECO:0000313" key="3">
    <source>
        <dbReference type="EMBL" id="PNH00384.1"/>
    </source>
</evidence>
<dbReference type="OrthoDB" id="10250105at2759"/>
<dbReference type="AlphaFoldDB" id="A0A2J7ZJE3"/>
<dbReference type="Pfam" id="PF09825">
    <property type="entry name" value="BPL_N"/>
    <property type="match status" value="1"/>
</dbReference>
<dbReference type="Proteomes" id="UP000236333">
    <property type="component" value="Unassembled WGS sequence"/>
</dbReference>
<evidence type="ECO:0000256" key="1">
    <source>
        <dbReference type="SAM" id="MobiDB-lite"/>
    </source>
</evidence>
<dbReference type="CDD" id="cd03144">
    <property type="entry name" value="GATase1_ScBLP_like"/>
    <property type="match status" value="1"/>
</dbReference>
<feature type="region of interest" description="Disordered" evidence="1">
    <location>
        <begin position="194"/>
        <end position="223"/>
    </location>
</feature>
<name>A0A2J7ZJE3_9CHLO</name>
<keyword evidence="3" id="KW-0436">Ligase</keyword>
<dbReference type="EMBL" id="PGGS01001450">
    <property type="protein sequence ID" value="PNH00384.1"/>
    <property type="molecule type" value="Genomic_DNA"/>
</dbReference>
<evidence type="ECO:0000259" key="2">
    <source>
        <dbReference type="Pfam" id="PF09825"/>
    </source>
</evidence>
<proteinExistence type="predicted"/>
<protein>
    <submittedName>
        <fullName evidence="3">Biotin--protein ligase</fullName>
    </submittedName>
</protein>
<feature type="domain" description="Biotin-protein ligase N-terminal" evidence="2">
    <location>
        <begin position="18"/>
        <end position="162"/>
    </location>
</feature>
<dbReference type="GO" id="GO:0004077">
    <property type="term" value="F:biotin--[biotin carboxyl-carrier protein] ligase activity"/>
    <property type="evidence" value="ECO:0007669"/>
    <property type="project" value="TreeGrafter"/>
</dbReference>
<dbReference type="GO" id="GO:0005737">
    <property type="term" value="C:cytoplasm"/>
    <property type="evidence" value="ECO:0007669"/>
    <property type="project" value="TreeGrafter"/>
</dbReference>
<sequence>MPRAASADDGTARSPQLHVLVYAGEGAGQLSARTALEAVQSHLAPGVQARYVGTAELLEGSWRSTTLLLVMPGGADLPYCKLLNGRGNRLLRDFVEAGGSYLGLCAGAYYGCSRVEFEPGSALQVVGDRELGFFPGVARGAAYPGFDYRSERGAHAAPLRFRAPPSGSAAATAAGARPDAAACGAAAGGGPGTSRLPAAVPAGVRGSGATSGGGSDSNGEEASVCVPRLGPQHLALRAEHGSTDVRRASGGAAGGSSTAGGSDAEVWVSCRDYSNGGPVFLPYGASQAGGGAIGTAGTSSSPPSSSTPAALPGGVQVLAVYSELGNALAAVSCPVGSGVAVLCGTHPEMPHALLLRAAEGTGSGSGLEPGAGSGAEGVSTGGPRLYGEHVAALAVE</sequence>
<evidence type="ECO:0000313" key="4">
    <source>
        <dbReference type="Proteomes" id="UP000236333"/>
    </source>
</evidence>
<comment type="caution">
    <text evidence="3">The sequence shown here is derived from an EMBL/GenBank/DDBJ whole genome shotgun (WGS) entry which is preliminary data.</text>
</comment>
<feature type="region of interest" description="Disordered" evidence="1">
    <location>
        <begin position="363"/>
        <end position="382"/>
    </location>
</feature>
<dbReference type="InterPro" id="IPR029062">
    <property type="entry name" value="Class_I_gatase-like"/>
</dbReference>